<sequence length="134" mass="15011">METLHFLKFWKPNNASTIAVPSPLVETDNEVEEEEEDSFFDLELSFNVMNKNDANKACTDDATPQESNRLDSIPKSNNSAKKPAVPNPVFPNHPFLCRLLIQFPKGKSSPLSPFSSLSPQFLSLNRLQSLELSC</sequence>
<feature type="region of interest" description="Disordered" evidence="1">
    <location>
        <begin position="54"/>
        <end position="86"/>
    </location>
</feature>
<keyword evidence="2" id="KW-0808">Transferase</keyword>
<keyword evidence="2" id="KW-0418">Kinase</keyword>
<evidence type="ECO:0000256" key="1">
    <source>
        <dbReference type="SAM" id="MobiDB-lite"/>
    </source>
</evidence>
<gene>
    <name evidence="2" type="ORF">Pyn_01800</name>
</gene>
<protein>
    <submittedName>
        <fullName evidence="2">Putative membrane-associated kinase regulator 5 isoform X2</fullName>
    </submittedName>
</protein>
<dbReference type="GO" id="GO:0016301">
    <property type="term" value="F:kinase activity"/>
    <property type="evidence" value="ECO:0007669"/>
    <property type="project" value="UniProtKB-KW"/>
</dbReference>
<proteinExistence type="predicted"/>
<evidence type="ECO:0000313" key="3">
    <source>
        <dbReference type="Proteomes" id="UP000250321"/>
    </source>
</evidence>
<accession>A0A314XU83</accession>
<comment type="caution">
    <text evidence="2">The sequence shown here is derived from an EMBL/GenBank/DDBJ whole genome shotgun (WGS) entry which is preliminary data.</text>
</comment>
<name>A0A314XU83_PRUYE</name>
<keyword evidence="3" id="KW-1185">Reference proteome</keyword>
<evidence type="ECO:0000313" key="2">
    <source>
        <dbReference type="EMBL" id="PQP96246.1"/>
    </source>
</evidence>
<dbReference type="AlphaFoldDB" id="A0A314XU83"/>
<dbReference type="STRING" id="2094558.A0A314XU83"/>
<dbReference type="Proteomes" id="UP000250321">
    <property type="component" value="Unassembled WGS sequence"/>
</dbReference>
<dbReference type="EMBL" id="PJQY01002129">
    <property type="protein sequence ID" value="PQP96246.1"/>
    <property type="molecule type" value="Genomic_DNA"/>
</dbReference>
<organism evidence="2 3">
    <name type="scientific">Prunus yedoensis var. nudiflora</name>
    <dbReference type="NCBI Taxonomy" id="2094558"/>
    <lineage>
        <taxon>Eukaryota</taxon>
        <taxon>Viridiplantae</taxon>
        <taxon>Streptophyta</taxon>
        <taxon>Embryophyta</taxon>
        <taxon>Tracheophyta</taxon>
        <taxon>Spermatophyta</taxon>
        <taxon>Magnoliopsida</taxon>
        <taxon>eudicotyledons</taxon>
        <taxon>Gunneridae</taxon>
        <taxon>Pentapetalae</taxon>
        <taxon>rosids</taxon>
        <taxon>fabids</taxon>
        <taxon>Rosales</taxon>
        <taxon>Rosaceae</taxon>
        <taxon>Amygdaloideae</taxon>
        <taxon>Amygdaleae</taxon>
        <taxon>Prunus</taxon>
    </lineage>
</organism>
<reference evidence="2 3" key="1">
    <citation type="submission" date="2018-02" db="EMBL/GenBank/DDBJ databases">
        <title>Draft genome of wild Prunus yedoensis var. nudiflora.</title>
        <authorList>
            <person name="Baek S."/>
            <person name="Kim J.-H."/>
            <person name="Choi K."/>
            <person name="Kim G.-B."/>
            <person name="Cho A."/>
            <person name="Jang H."/>
            <person name="Shin C.-H."/>
            <person name="Yu H.-J."/>
            <person name="Mun J.-H."/>
        </authorList>
    </citation>
    <scope>NUCLEOTIDE SEQUENCE [LARGE SCALE GENOMIC DNA]</scope>
    <source>
        <strain evidence="3">cv. Jeju island</strain>
        <tissue evidence="2">Leaf</tissue>
    </source>
</reference>